<dbReference type="OrthoDB" id="2110422at2759"/>
<feature type="domain" description="DUF7727" evidence="2">
    <location>
        <begin position="1"/>
        <end position="139"/>
    </location>
</feature>
<feature type="transmembrane region" description="Helical" evidence="1">
    <location>
        <begin position="97"/>
        <end position="115"/>
    </location>
</feature>
<keyword evidence="1" id="KW-0812">Transmembrane</keyword>
<keyword evidence="4" id="KW-1185">Reference proteome</keyword>
<dbReference type="AlphaFoldDB" id="A0A1B9GU20"/>
<proteinExistence type="predicted"/>
<evidence type="ECO:0000259" key="2">
    <source>
        <dbReference type="Pfam" id="PF24853"/>
    </source>
</evidence>
<reference evidence="3 4" key="1">
    <citation type="submission" date="2013-07" db="EMBL/GenBank/DDBJ databases">
        <title>The Genome Sequence of Cryptococcus heveanensis BCC8398.</title>
        <authorList>
            <consortium name="The Broad Institute Genome Sequencing Platform"/>
            <person name="Cuomo C."/>
            <person name="Litvintseva A."/>
            <person name="Chen Y."/>
            <person name="Heitman J."/>
            <person name="Sun S."/>
            <person name="Springer D."/>
            <person name="Dromer F."/>
            <person name="Young S.K."/>
            <person name="Zeng Q."/>
            <person name="Gargeya S."/>
            <person name="Fitzgerald M."/>
            <person name="Abouelleil A."/>
            <person name="Alvarado L."/>
            <person name="Berlin A.M."/>
            <person name="Chapman S.B."/>
            <person name="Dewar J."/>
            <person name="Goldberg J."/>
            <person name="Griggs A."/>
            <person name="Gujja S."/>
            <person name="Hansen M."/>
            <person name="Howarth C."/>
            <person name="Imamovic A."/>
            <person name="Larimer J."/>
            <person name="McCowan C."/>
            <person name="Murphy C."/>
            <person name="Pearson M."/>
            <person name="Priest M."/>
            <person name="Roberts A."/>
            <person name="Saif S."/>
            <person name="Shea T."/>
            <person name="Sykes S."/>
            <person name="Wortman J."/>
            <person name="Nusbaum C."/>
            <person name="Birren B."/>
        </authorList>
    </citation>
    <scope>NUCLEOTIDE SEQUENCE [LARGE SCALE GENOMIC DNA]</scope>
    <source>
        <strain evidence="3 4">BCC8398</strain>
    </source>
</reference>
<protein>
    <recommendedName>
        <fullName evidence="2">DUF7727 domain-containing protein</fullName>
    </recommendedName>
</protein>
<dbReference type="EMBL" id="KV700125">
    <property type="protein sequence ID" value="OCF34345.1"/>
    <property type="molecule type" value="Genomic_DNA"/>
</dbReference>
<feature type="transmembrane region" description="Helical" evidence="1">
    <location>
        <begin position="66"/>
        <end position="85"/>
    </location>
</feature>
<evidence type="ECO:0000313" key="3">
    <source>
        <dbReference type="EMBL" id="OCF34345.1"/>
    </source>
</evidence>
<dbReference type="InterPro" id="IPR056144">
    <property type="entry name" value="DUF7727"/>
</dbReference>
<organism evidence="3 4">
    <name type="scientific">Kwoniella heveanensis BCC8398</name>
    <dbReference type="NCBI Taxonomy" id="1296120"/>
    <lineage>
        <taxon>Eukaryota</taxon>
        <taxon>Fungi</taxon>
        <taxon>Dikarya</taxon>
        <taxon>Basidiomycota</taxon>
        <taxon>Agaricomycotina</taxon>
        <taxon>Tremellomycetes</taxon>
        <taxon>Tremellales</taxon>
        <taxon>Cryptococcaceae</taxon>
        <taxon>Kwoniella</taxon>
    </lineage>
</organism>
<accession>A0A1B9GU20</accession>
<gene>
    <name evidence="3" type="ORF">I316_03859</name>
</gene>
<evidence type="ECO:0000313" key="4">
    <source>
        <dbReference type="Proteomes" id="UP000092666"/>
    </source>
</evidence>
<keyword evidence="1" id="KW-0472">Membrane</keyword>
<name>A0A1B9GU20_9TREE</name>
<sequence length="152" mass="16921">MGALVWHHWGRLLAITSAVYMIWASFWAFLYRKFFWDMVGGTLSPAGLIPGKNTQPLVKIVVDIPLLQIFTLILSLFALALEMPMPQLADTALHRSIVFRIVLYIIAGFVGIMVYQTVDCAVYFVITAIVYGIAMKKGENIRSGGQLKLGEA</sequence>
<evidence type="ECO:0000256" key="1">
    <source>
        <dbReference type="SAM" id="Phobius"/>
    </source>
</evidence>
<reference evidence="4" key="2">
    <citation type="submission" date="2013-12" db="EMBL/GenBank/DDBJ databases">
        <title>Evolution of pathogenesis and genome organization in the Tremellales.</title>
        <authorList>
            <person name="Cuomo C."/>
            <person name="Litvintseva A."/>
            <person name="Heitman J."/>
            <person name="Chen Y."/>
            <person name="Sun S."/>
            <person name="Springer D."/>
            <person name="Dromer F."/>
            <person name="Young S."/>
            <person name="Zeng Q."/>
            <person name="Chapman S."/>
            <person name="Gujja S."/>
            <person name="Saif S."/>
            <person name="Birren B."/>
        </authorList>
    </citation>
    <scope>NUCLEOTIDE SEQUENCE [LARGE SCALE GENOMIC DNA]</scope>
    <source>
        <strain evidence="4">BCC8398</strain>
    </source>
</reference>
<dbReference type="Proteomes" id="UP000092666">
    <property type="component" value="Unassembled WGS sequence"/>
</dbReference>
<keyword evidence="1" id="KW-1133">Transmembrane helix</keyword>
<dbReference type="Pfam" id="PF24853">
    <property type="entry name" value="DUF7727"/>
    <property type="match status" value="1"/>
</dbReference>
<dbReference type="PANTHER" id="PTHR40629:SF1">
    <property type="entry name" value="PRO41 PROTEIN"/>
    <property type="match status" value="1"/>
</dbReference>
<feature type="transmembrane region" description="Helical" evidence="1">
    <location>
        <begin position="12"/>
        <end position="30"/>
    </location>
</feature>
<dbReference type="PANTHER" id="PTHR40629">
    <property type="entry name" value="PRO41 PROTEIN"/>
    <property type="match status" value="1"/>
</dbReference>